<dbReference type="Proteomes" id="UP001212499">
    <property type="component" value="Unassembled WGS sequence"/>
</dbReference>
<dbReference type="CDD" id="cd19481">
    <property type="entry name" value="RecA-like_protease"/>
    <property type="match status" value="1"/>
</dbReference>
<dbReference type="Pfam" id="PF22977">
    <property type="entry name" value="WHD"/>
    <property type="match status" value="1"/>
</dbReference>
<evidence type="ECO:0000259" key="4">
    <source>
        <dbReference type="SMART" id="SM00382"/>
    </source>
</evidence>
<organism evidence="5 6">
    <name type="scientific">Anabaenopsis arnoldii</name>
    <dbReference type="NCBI Taxonomy" id="2152938"/>
    <lineage>
        <taxon>Bacteria</taxon>
        <taxon>Bacillati</taxon>
        <taxon>Cyanobacteriota</taxon>
        <taxon>Cyanophyceae</taxon>
        <taxon>Nostocales</taxon>
        <taxon>Nodulariaceae</taxon>
        <taxon>Anabaenopsis</taxon>
    </lineage>
</organism>
<proteinExistence type="inferred from homology"/>
<keyword evidence="2" id="KW-0547">Nucleotide-binding</keyword>
<dbReference type="SUPFAM" id="SSF52540">
    <property type="entry name" value="P-loop containing nucleoside triphosphate hydrolases"/>
    <property type="match status" value="2"/>
</dbReference>
<evidence type="ECO:0000256" key="3">
    <source>
        <dbReference type="ARBA" id="ARBA00022840"/>
    </source>
</evidence>
<comment type="caution">
    <text evidence="5">The sequence shown here is derived from an EMBL/GenBank/DDBJ whole genome shotgun (WGS) entry which is preliminary data.</text>
</comment>
<gene>
    <name evidence="5" type="ORF">PN457_11265</name>
</gene>
<dbReference type="Gene3D" id="3.40.50.300">
    <property type="entry name" value="P-loop containing nucleotide triphosphate hydrolases"/>
    <property type="match status" value="2"/>
</dbReference>
<dbReference type="InterPro" id="IPR003593">
    <property type="entry name" value="AAA+_ATPase"/>
</dbReference>
<dbReference type="SMART" id="SM00382">
    <property type="entry name" value="AAA"/>
    <property type="match status" value="1"/>
</dbReference>
<dbReference type="Gene3D" id="1.10.8.60">
    <property type="match status" value="1"/>
</dbReference>
<accession>A0ABT5AU51</accession>
<dbReference type="InterPro" id="IPR027417">
    <property type="entry name" value="P-loop_NTPase"/>
</dbReference>
<dbReference type="Pfam" id="PF00004">
    <property type="entry name" value="AAA"/>
    <property type="match status" value="1"/>
</dbReference>
<name>A0ABT5AU51_9CYAN</name>
<evidence type="ECO:0000256" key="1">
    <source>
        <dbReference type="ARBA" id="ARBA00006914"/>
    </source>
</evidence>
<reference evidence="5 6" key="1">
    <citation type="submission" date="2023-01" db="EMBL/GenBank/DDBJ databases">
        <title>Genomes from the Australian National Cyanobacteria Reference Collection.</title>
        <authorList>
            <person name="Willis A."/>
            <person name="Lee E.M.F."/>
        </authorList>
    </citation>
    <scope>NUCLEOTIDE SEQUENCE [LARGE SCALE GENOMIC DNA]</scope>
    <source>
        <strain evidence="5 6">CS-1033</strain>
    </source>
</reference>
<evidence type="ECO:0000313" key="5">
    <source>
        <dbReference type="EMBL" id="MDB9540232.1"/>
    </source>
</evidence>
<evidence type="ECO:0000256" key="2">
    <source>
        <dbReference type="ARBA" id="ARBA00022741"/>
    </source>
</evidence>
<comment type="similarity">
    <text evidence="1">Belongs to the AAA ATPase family.</text>
</comment>
<keyword evidence="3" id="KW-0067">ATP-binding</keyword>
<keyword evidence="6" id="KW-1185">Reference proteome</keyword>
<sequence>MGNNFLFILHTLFYENAINILQFLNTLMLIESTLPGHIGNYNQLLLLLEKLDQLLENAIASAELAYGSEAANNPYHGIQINDAQVQRLLDREPGIPILTIKESAVKEFFTDRTQENSGLAWLQDNFNLSDFDINIIAIALAPELDRRYERLYAYLQDDIRCKRPTVDLALNLLCSSAIEKLSRRVHFSASAPLITHDLLHLSPESHQTDPPLLAHNLKLDAQVIQILLGEQGIDSRLVGFCQLITPKFNLDNLPLKPEFKQGLLAIITANWQAGKPLNLYFPGEDKSGKRHTAEAIAQSLGVPLLIAALGRIVENKGEFATNIKLLFREAWFKNALLYIEDLDVLQTKENALLYHTFIQQLTAYPLVTILGGIKPGVNTANTAITVITIPFVIPNFEQRRFYWQNYLQAAAITLDELELDSLSDRFRLTCEQIANAVATAIHQVTWKTTVSGFGDRKSTQQQPITLSDLFTAVRSLSGQDLGSLARHIQPKYTWEDIVLPDNQKNLLREICNQVKHQHLVWEKWGFTSKLSQGRGLNVMFSGTPGTGKTMAAEIIAQELQLDLYKIDLSQIVSKYIGETEKNLNHIFTAATHANAILLFDEADALFGKRSEVKDAHDRYANLEISYLLQKMEEYEGITILTTNLRMNMDDAFVRRLRFIIDFPFPNEKQRYQIWEKIFPPNLPCSHDLDLNFLARNFELTGANIRNIALAAAFLAADDSQEIKMSHLIQAVRREYQKMGKILKGL</sequence>
<feature type="domain" description="AAA+ ATPase" evidence="4">
    <location>
        <begin position="534"/>
        <end position="666"/>
    </location>
</feature>
<evidence type="ECO:0000313" key="6">
    <source>
        <dbReference type="Proteomes" id="UP001212499"/>
    </source>
</evidence>
<dbReference type="InterPro" id="IPR054472">
    <property type="entry name" value="WHD"/>
</dbReference>
<dbReference type="InterPro" id="IPR050221">
    <property type="entry name" value="26S_Proteasome_ATPase"/>
</dbReference>
<dbReference type="EMBL" id="JAQMUH010000126">
    <property type="protein sequence ID" value="MDB9540232.1"/>
    <property type="molecule type" value="Genomic_DNA"/>
</dbReference>
<dbReference type="InterPro" id="IPR003959">
    <property type="entry name" value="ATPase_AAA_core"/>
</dbReference>
<protein>
    <submittedName>
        <fullName evidence="5">AAA family ATPase</fullName>
    </submittedName>
</protein>
<dbReference type="PANTHER" id="PTHR23073">
    <property type="entry name" value="26S PROTEASOME REGULATORY SUBUNIT"/>
    <property type="match status" value="1"/>
</dbReference>